<comment type="caution">
    <text evidence="3">The sequence shown here is derived from an EMBL/GenBank/DDBJ whole genome shotgun (WGS) entry which is preliminary data.</text>
</comment>
<sequence>MTRSILLATAALLLTTGFAPADDLTRAKAILAKTPVIDGHNDVPWGVRQKLRGKTAGFAFERLPDNERSDWHTDIERMRDGRVGGQFWSVYIDAGMTGPDGVQATLEQVDITRRLIDRYEALEFAGNAAETARIMKRGRIASLMGAEGGHSIGNSLAVLRQLHALGVGYMTLTHSKTIDWADSATDAPKHDGLTPFGVEVVKEMNRLGMLVDLSHVAPATMNDAIDASVAPVIFSHSNAKAVADHPRNVPDDVLKRLPGNGGVIMVTFVQPFTSQATAEWDARQSAEEARLKSRNPADAAAVKSALDAWVAANPRPRATVQQVADHVDHVRKVAGIDHIGIGSDYDGIPNTPVDLEDVAAVPNLFAELLRRGYSEADLGKIAQGNILRVMRQAEVVAARLQKERGPNETRIDDKPATPPAIDDRPR</sequence>
<dbReference type="PANTHER" id="PTHR10443:SF12">
    <property type="entry name" value="DIPEPTIDASE"/>
    <property type="match status" value="1"/>
</dbReference>
<dbReference type="SUPFAM" id="SSF51556">
    <property type="entry name" value="Metallo-dependent hydrolases"/>
    <property type="match status" value="1"/>
</dbReference>
<evidence type="ECO:0000313" key="3">
    <source>
        <dbReference type="EMBL" id="MFC3712340.1"/>
    </source>
</evidence>
<organism evidence="3 4">
    <name type="scientific">Sphingoaurantiacus capsulatus</name>
    <dbReference type="NCBI Taxonomy" id="1771310"/>
    <lineage>
        <taxon>Bacteria</taxon>
        <taxon>Pseudomonadati</taxon>
        <taxon>Pseudomonadota</taxon>
        <taxon>Alphaproteobacteria</taxon>
        <taxon>Sphingomonadales</taxon>
        <taxon>Sphingosinicellaceae</taxon>
        <taxon>Sphingoaurantiacus</taxon>
    </lineage>
</organism>
<name>A0ABV7XA77_9SPHN</name>
<feature type="chain" id="PRO_5047499760" evidence="2">
    <location>
        <begin position="22"/>
        <end position="426"/>
    </location>
</feature>
<keyword evidence="2" id="KW-0732">Signal</keyword>
<dbReference type="InterPro" id="IPR008257">
    <property type="entry name" value="Pept_M19"/>
</dbReference>
<evidence type="ECO:0000313" key="4">
    <source>
        <dbReference type="Proteomes" id="UP001595615"/>
    </source>
</evidence>
<dbReference type="PANTHER" id="PTHR10443">
    <property type="entry name" value="MICROSOMAL DIPEPTIDASE"/>
    <property type="match status" value="1"/>
</dbReference>
<dbReference type="Gene3D" id="3.20.20.140">
    <property type="entry name" value="Metal-dependent hydrolases"/>
    <property type="match status" value="1"/>
</dbReference>
<protein>
    <submittedName>
        <fullName evidence="3">Dipeptidase</fullName>
    </submittedName>
</protein>
<gene>
    <name evidence="3" type="ORF">ACFOMD_07155</name>
</gene>
<reference evidence="4" key="1">
    <citation type="journal article" date="2019" name="Int. J. Syst. Evol. Microbiol.">
        <title>The Global Catalogue of Microorganisms (GCM) 10K type strain sequencing project: providing services to taxonomists for standard genome sequencing and annotation.</title>
        <authorList>
            <consortium name="The Broad Institute Genomics Platform"/>
            <consortium name="The Broad Institute Genome Sequencing Center for Infectious Disease"/>
            <person name="Wu L."/>
            <person name="Ma J."/>
        </authorList>
    </citation>
    <scope>NUCLEOTIDE SEQUENCE [LARGE SCALE GENOMIC DNA]</scope>
    <source>
        <strain evidence="4">KCTC 42644</strain>
    </source>
</reference>
<feature type="signal peptide" evidence="2">
    <location>
        <begin position="1"/>
        <end position="21"/>
    </location>
</feature>
<dbReference type="EMBL" id="JBHRXV010000004">
    <property type="protein sequence ID" value="MFC3712340.1"/>
    <property type="molecule type" value="Genomic_DNA"/>
</dbReference>
<evidence type="ECO:0000256" key="1">
    <source>
        <dbReference type="SAM" id="MobiDB-lite"/>
    </source>
</evidence>
<dbReference type="RefSeq" id="WP_380859017.1">
    <property type="nucleotide sequence ID" value="NZ_JBHRXV010000004.1"/>
</dbReference>
<accession>A0ABV7XA77</accession>
<evidence type="ECO:0000256" key="2">
    <source>
        <dbReference type="SAM" id="SignalP"/>
    </source>
</evidence>
<dbReference type="InterPro" id="IPR032466">
    <property type="entry name" value="Metal_Hydrolase"/>
</dbReference>
<proteinExistence type="predicted"/>
<keyword evidence="4" id="KW-1185">Reference proteome</keyword>
<dbReference type="PROSITE" id="PS51365">
    <property type="entry name" value="RENAL_DIPEPTIDASE_2"/>
    <property type="match status" value="1"/>
</dbReference>
<dbReference type="Pfam" id="PF01244">
    <property type="entry name" value="Peptidase_M19"/>
    <property type="match status" value="1"/>
</dbReference>
<dbReference type="CDD" id="cd01301">
    <property type="entry name" value="rDP_like"/>
    <property type="match status" value="1"/>
</dbReference>
<dbReference type="Proteomes" id="UP001595615">
    <property type="component" value="Unassembled WGS sequence"/>
</dbReference>
<feature type="region of interest" description="Disordered" evidence="1">
    <location>
        <begin position="401"/>
        <end position="426"/>
    </location>
</feature>